<feature type="compositionally biased region" description="Acidic residues" evidence="6">
    <location>
        <begin position="51"/>
        <end position="60"/>
    </location>
</feature>
<dbReference type="PANTHER" id="PTHR21597:SF0">
    <property type="entry name" value="THO COMPLEX SUBUNIT 2"/>
    <property type="match status" value="1"/>
</dbReference>
<feature type="region of interest" description="Disordered" evidence="6">
    <location>
        <begin position="503"/>
        <end position="534"/>
    </location>
</feature>
<feature type="compositionally biased region" description="Pro residues" evidence="6">
    <location>
        <begin position="2167"/>
        <end position="2179"/>
    </location>
</feature>
<evidence type="ECO:0000259" key="9">
    <source>
        <dbReference type="Pfam" id="PF16134"/>
    </source>
</evidence>
<feature type="domain" description="THO complex subunit 2 N-terminal" evidence="9">
    <location>
        <begin position="105"/>
        <end position="839"/>
    </location>
</feature>
<dbReference type="PANTHER" id="PTHR21597">
    <property type="entry name" value="THO2 PROTEIN"/>
    <property type="match status" value="1"/>
</dbReference>
<evidence type="ECO:0000256" key="2">
    <source>
        <dbReference type="ARBA" id="ARBA00007857"/>
    </source>
</evidence>
<protein>
    <recommendedName>
        <fullName evidence="3">THO complex subunit 2</fullName>
    </recommendedName>
</protein>
<dbReference type="GO" id="GO:0000445">
    <property type="term" value="C:THO complex part of transcription export complex"/>
    <property type="evidence" value="ECO:0007669"/>
    <property type="project" value="TreeGrafter"/>
</dbReference>
<keyword evidence="4" id="KW-0539">Nucleus</keyword>
<feature type="compositionally biased region" description="Basic and acidic residues" evidence="6">
    <location>
        <begin position="2271"/>
        <end position="2284"/>
    </location>
</feature>
<feature type="compositionally biased region" description="Basic and acidic residues" evidence="6">
    <location>
        <begin position="1539"/>
        <end position="1581"/>
    </location>
</feature>
<feature type="compositionally biased region" description="Polar residues" evidence="6">
    <location>
        <begin position="1912"/>
        <end position="1921"/>
    </location>
</feature>
<feature type="compositionally biased region" description="Basic and acidic residues" evidence="6">
    <location>
        <begin position="1814"/>
        <end position="1846"/>
    </location>
</feature>
<dbReference type="GO" id="GO:0003729">
    <property type="term" value="F:mRNA binding"/>
    <property type="evidence" value="ECO:0007669"/>
    <property type="project" value="TreeGrafter"/>
</dbReference>
<evidence type="ECO:0000259" key="7">
    <source>
        <dbReference type="Pfam" id="PF11262"/>
    </source>
</evidence>
<dbReference type="Pfam" id="PF16134">
    <property type="entry name" value="THOC2_N"/>
    <property type="match status" value="1"/>
</dbReference>
<feature type="region of interest" description="Disordered" evidence="6">
    <location>
        <begin position="1505"/>
        <end position="2316"/>
    </location>
</feature>
<feature type="region of interest" description="Disordered" evidence="6">
    <location>
        <begin position="415"/>
        <end position="451"/>
    </location>
</feature>
<evidence type="ECO:0000313" key="11">
    <source>
        <dbReference type="Proteomes" id="UP000215127"/>
    </source>
</evidence>
<feature type="coiled-coil region" evidence="5">
    <location>
        <begin position="1201"/>
        <end position="1228"/>
    </location>
</feature>
<feature type="compositionally biased region" description="Basic and acidic residues" evidence="6">
    <location>
        <begin position="2180"/>
        <end position="2221"/>
    </location>
</feature>
<feature type="region of interest" description="Disordered" evidence="6">
    <location>
        <begin position="1"/>
        <end position="96"/>
    </location>
</feature>
<evidence type="ECO:0000256" key="1">
    <source>
        <dbReference type="ARBA" id="ARBA00004123"/>
    </source>
</evidence>
<feature type="compositionally biased region" description="Basic and acidic residues" evidence="6">
    <location>
        <begin position="1696"/>
        <end position="1753"/>
    </location>
</feature>
<comment type="subcellular location">
    <subcellularLocation>
        <location evidence="1">Nucleus</location>
    </subcellularLocation>
</comment>
<sequence length="2316" mass="255183">MAPSASKRKRPERQPSEDDGSGRPSPYKPEKSRSAAQQGKKSSRRKSADAADADGMEDTADNSAANTPAPESGDAAQTTSSDAAMPVNGSGQESAESSHYRYIHLTDEVLSTWEDSGKQAVLNAASGSDEMDISDVLLELIRSVLDGKMDSKQSGSAVRDIIAAQDSSHGVDVVALFINNLSFLYEANYKGPGLGNLVAATGIDQQLLRQELDIPILVDLGLVRSTFEKMRTRKTTNALYRQANFNLLREESEGYSKLVTEYFNTAQEASSRREEDPLMAEDAFRRVKALVGAFDLDVGRVLDITLDVSANLLVKAYPFFIKFYRASSWWPSSELLDNIKWEDQGFASLPEWALPGSGKSVLNDEEKAQLSTLRQARDVKFWQRVRDVGMNAFFELGMRKIVDFDSVAHLLENEAQPELDSRGKENNPHKRQRLNEDRKFMRETGSLPPPGNYDAAQLLGFKMRYYASDARDASDVVPENLVWLVALLIKIGFISLRDLYPHLHPSDEDMPKERSRLEKEKAEQDAKEKPGGGMNALLMAGALPDEAAPATRGSRIDKEKSGGGTPAQEKKEEASEELPTPKNQKVMLLRALLLIGAIPEALFMLGRFPWLADVDVSLPPVLHRIARHMLSKVAEELKPLGAREGFQEPREQLFDTTAKPDGSLMFSSRPPRKTTRWLYNDCFNKEDGLEYKHYYGDWSDNIPVCQNLDDVFSLCDTFLGYLGVKIGQDVALYGTLLRLAQRNLTEDTSDANRARWLELMKRLLVPALSTSKHNPQLAQQVFDLLKLYPTATRYNVYAEWFTGKTSRLPEMRVAFDRNKAEVRDVLRRVSNDTGKKQARALGKVSLASPGIVMSEMINQLESYSNMIPSLVECTRHFSNLAYDVLTWSMINSLSGQGRNRMQADGMLTSSWLQALSQFVASLFARYSHLNPSPVLQYLASELRVGNSTDLEMFEQVLVEMAGIRSDVEFNDNQVLAMAGGELLQSHIMRQLSDTRHTKTAPAKRLIKALADPGLVGQTLIAIAQERHMYSHHEDARFMPLKVLGNNLDKIQAVFAQYLDVLKTNLNPKDFEAAVPDASTLVRDFGLAPGVALSICRFALRSRMAEFDANKKLEDKKEKTITDTNGDAAMKDAVDEEAIESIDDASANPAATQTSASSHWHPVLEPVIQDLSETSPELATRVSLPFFVTFWTLTSGDVLVPIDSYHKEVERLEQKIKDIQNDRSDVSAIAARERDRNRKNLQEWHDKLKQEPAQHLAAYMIVRKRISKGENLHWFPRNLQESKADKDAKHLGLLQECFLPRAMMSSVDAHFSYLMLKIMHDNATPGFSLMHLLHQLFKKNELASIMFQCTANESQHFGRFLSEILRLLHRWHVDKAIYEKEALGEKTKLRGFVITFDESGEPKTVLEYENFRRMLYNFHSYINGALQSCFQSGEYMHIRNGINVLKGIVQTFPALKFMGKNMVDLVKLVSTTDTRSDLKLAAMSLLGPLKTREKLWVLPQAFRMNDPAKDGAKSGTGSEPPNLNAAAPEFKPLTNGSVRKQSEDGEIADEKLAKIKAVDTEMKDSASAETETPKTKAAKEPSKSSLPSKASTPTPAQSKPPPAANVPQRPEPARQSSNRAAGRQPLHDLPSRPDPGPPKAPTASAPPRPDTRFPARPEERFGRLDRPTPDGRPDPRDQTPPGQRGRGRTPPPGARGGYRDERSYERGPHGHRSGREETWGPPRRESQMPPGRPHDSHDRSDYDGRRSQDVRPDRMSVASSVSVPPESQQSSRAPASAPRNTPTQPPPQDAGHGVHPGRMALINADSPSGTRSPRNAREADTGRMDERAGTSRSDTRADRRAPAEPVREPLPQQQDVAPIGPKRGLRPSRDMGPPPQSESNYGRLNAAEPPSGPRQANGSTRGGRNFTAPLPTTRGNESQVSLASPVRVPDSPATHRGGSSRQSTGAAPLAERQPAHASTPSTPINENGPAVHPSRAAILGQQGPPAQIQTNLPAPNGPRNASSPSAPSGPRGPAARGPPTGTPTGPSPTTNAPPSGPASAAERQRRGQDRQRATINNALAGGGGPAGQGVNFRGASSRQPSVSGPPGPGSRGPSTPMEPPQSRGPFDNQPPAPQSNGRPDLFQSKSDRTDDPGMRRREDDWQDRSRGSRNPSRERRPDNNDGPFRPGQQPPPPPPGPPPPADDRRGGPRDERRRDDRTSRDARPPRDIRGPRAEDGPPRRPPPDGPGASFGAPPPEWERGTQRRDAPDESRRGGRPPGPGREDFRGGPPGPRRGEEPRGPPREEAGGGGPPVDGRKRRHEDVPPFDGSGPKRRRSGR</sequence>
<dbReference type="GO" id="GO:0006397">
    <property type="term" value="P:mRNA processing"/>
    <property type="evidence" value="ECO:0007669"/>
    <property type="project" value="InterPro"/>
</dbReference>
<dbReference type="Proteomes" id="UP000215127">
    <property type="component" value="Chromosome 8"/>
</dbReference>
<dbReference type="Pfam" id="PF11262">
    <property type="entry name" value="Tho2"/>
    <property type="match status" value="1"/>
</dbReference>
<keyword evidence="11" id="KW-1185">Reference proteome</keyword>
<dbReference type="EMBL" id="LT853699">
    <property type="protein sequence ID" value="SMQ53591.1"/>
    <property type="molecule type" value="Genomic_DNA"/>
</dbReference>
<feature type="compositionally biased region" description="Pro residues" evidence="6">
    <location>
        <begin position="1631"/>
        <end position="1647"/>
    </location>
</feature>
<dbReference type="InterPro" id="IPR021726">
    <property type="entry name" value="THO_THOC2_N"/>
</dbReference>
<feature type="compositionally biased region" description="Polar residues" evidence="6">
    <location>
        <begin position="1582"/>
        <end position="1596"/>
    </location>
</feature>
<accession>A0A1X7S2B6</accession>
<feature type="compositionally biased region" description="Polar residues" evidence="6">
    <location>
        <begin position="1955"/>
        <end position="1964"/>
    </location>
</feature>
<proteinExistence type="inferred from homology"/>
<feature type="compositionally biased region" description="Low complexity" evidence="6">
    <location>
        <begin position="1755"/>
        <end position="1778"/>
    </location>
</feature>
<dbReference type="InterPro" id="IPR040007">
    <property type="entry name" value="Tho2"/>
</dbReference>
<feature type="compositionally biased region" description="Basic and acidic residues" evidence="6">
    <location>
        <begin position="2235"/>
        <end position="2251"/>
    </location>
</feature>
<feature type="compositionally biased region" description="Basic and acidic residues" evidence="6">
    <location>
        <begin position="2041"/>
        <end position="2051"/>
    </location>
</feature>
<gene>
    <name evidence="10" type="ORF">ZT3D7_G8745</name>
</gene>
<comment type="similarity">
    <text evidence="2">Belongs to the THOC2 family.</text>
</comment>
<feature type="compositionally biased region" description="Low complexity" evidence="6">
    <location>
        <begin position="1992"/>
        <end position="2040"/>
    </location>
</feature>
<evidence type="ECO:0000256" key="5">
    <source>
        <dbReference type="SAM" id="Coils"/>
    </source>
</evidence>
<feature type="compositionally biased region" description="Basic residues" evidence="6">
    <location>
        <begin position="1"/>
        <end position="11"/>
    </location>
</feature>
<feature type="domain" description="THO complex subunitTHOC2 N-terminal" evidence="8">
    <location>
        <begin position="841"/>
        <end position="916"/>
    </location>
</feature>
<evidence type="ECO:0000313" key="10">
    <source>
        <dbReference type="EMBL" id="SMQ53591.1"/>
    </source>
</evidence>
<dbReference type="STRING" id="1276538.A0A1X7S2B6"/>
<dbReference type="Pfam" id="PF11732">
    <property type="entry name" value="Thoc2"/>
    <property type="match status" value="1"/>
</dbReference>
<name>A0A1X7S2B6_ZYMT9</name>
<evidence type="ECO:0000256" key="4">
    <source>
        <dbReference type="ARBA" id="ARBA00023242"/>
    </source>
</evidence>
<keyword evidence="5" id="KW-0175">Coiled coil</keyword>
<feature type="compositionally biased region" description="Basic and acidic residues" evidence="6">
    <location>
        <begin position="503"/>
        <end position="530"/>
    </location>
</feature>
<dbReference type="InterPro" id="IPR032302">
    <property type="entry name" value="THOC2_N"/>
</dbReference>
<reference evidence="10 11" key="1">
    <citation type="submission" date="2016-06" db="EMBL/GenBank/DDBJ databases">
        <authorList>
            <person name="Kjaerup R.B."/>
            <person name="Dalgaard T.S."/>
            <person name="Juul-Madsen H.R."/>
        </authorList>
    </citation>
    <scope>NUCLEOTIDE SEQUENCE [LARGE SCALE GENOMIC DNA]</scope>
</reference>
<feature type="compositionally biased region" description="Basic and acidic residues" evidence="6">
    <location>
        <begin position="2124"/>
        <end position="2158"/>
    </location>
</feature>
<dbReference type="InterPro" id="IPR021418">
    <property type="entry name" value="THO_THOC2_C"/>
</dbReference>
<evidence type="ECO:0000256" key="3">
    <source>
        <dbReference type="ARBA" id="ARBA00019596"/>
    </source>
</evidence>
<organism evidence="10 11">
    <name type="scientific">Zymoseptoria tritici (strain ST99CH_3D7)</name>
    <dbReference type="NCBI Taxonomy" id="1276538"/>
    <lineage>
        <taxon>Eukaryota</taxon>
        <taxon>Fungi</taxon>
        <taxon>Dikarya</taxon>
        <taxon>Ascomycota</taxon>
        <taxon>Pezizomycotina</taxon>
        <taxon>Dothideomycetes</taxon>
        <taxon>Dothideomycetidae</taxon>
        <taxon>Mycosphaerellales</taxon>
        <taxon>Mycosphaerellaceae</taxon>
        <taxon>Zymoseptoria</taxon>
    </lineage>
</organism>
<feature type="domain" description="THO complex subunitTHOC2 C-terminal" evidence="7">
    <location>
        <begin position="1180"/>
        <end position="1488"/>
    </location>
</feature>
<feature type="compositionally biased region" description="Basic and acidic residues" evidence="6">
    <location>
        <begin position="1648"/>
        <end position="1676"/>
    </location>
</feature>
<feature type="region of interest" description="Disordered" evidence="6">
    <location>
        <begin position="547"/>
        <end position="580"/>
    </location>
</feature>
<evidence type="ECO:0000259" key="8">
    <source>
        <dbReference type="Pfam" id="PF11732"/>
    </source>
</evidence>
<dbReference type="GO" id="GO:0006406">
    <property type="term" value="P:mRNA export from nucleus"/>
    <property type="evidence" value="ECO:0007669"/>
    <property type="project" value="InterPro"/>
</dbReference>
<feature type="compositionally biased region" description="Basic and acidic residues" evidence="6">
    <location>
        <begin position="419"/>
        <end position="442"/>
    </location>
</feature>
<evidence type="ECO:0000256" key="6">
    <source>
        <dbReference type="SAM" id="MobiDB-lite"/>
    </source>
</evidence>